<dbReference type="AlphaFoldDB" id="A0A0R3RIQ6"/>
<sequence>FFFFFFFFQEDKNKAKKKGQIDEENSDSGSDLEEGPAKKDDVYNVDDLPTYVDDSSSVTDDEQTVLEASEIVKKFTNRYDKSHENCIKRRAKVPMVVYDSSELNDTETGAEFCSHLYSKATHNFDEGSSSGLLMQNAITSKCGRRYMVHNNCRCIRDPWNERIEGEDLHEIWKGIEDAEKLAPSNIGVVGSLQDDEHMSTFSRNTSISQETTVLMDMASTSSMHSIQKNVEAVLEEALLESGNKALFRWRRQLQKKLGMNSGQLIALLAHSLRNVDPFIRRSFIRQAVIPAKKSYISRIADAKSGLTYAPIADELEPFEESMCWKVCKMRWDEMNNEARAKTLKSLSGEHPTFNYFFARSAEHLSAEGDNVLGSLPVFRSIIEIEVPRDTIKMTGDDQKALAGVLDTFRIGRGESLFKKKGDDFGRKIAQIPIATPYVLKIRRLEAQTAWERESTISKEQSRSVVPPESVNGRSTIPSRMDDVDSETDGGFNTTFDNDTDMDAEVASSRMSDIRSAADDVRSLTSKQTEFSEKPESVRMENSVRIERTDAASAYGDLHFVDERRVAIMAYSIVNDETHWKKRKLDKEVTGAVKGKPSMKLDKVERKKAKKEEEKEAFEIGDFDNMPLAVIRDRQRQTKRPAVLVKREDEVLKIHRTRVAADLFYKPEQFCRLAHVFSGEWENVRFNRAMSAPVDAKDERLSRMLRQTIREDLDPEEAIKEHMSCFNGYFDDVCSEQRSMSVPCASEVFDGHNDNDLFSEVTTQDNDDNDSTLIPTYDAQTLKATQSFYSEVDSGAEEAEIFGVKYSVRQRRINAPAVKRAIGTILSNAKLDADALNAELSVARQQGFSFLDGLNDLSIVSEDSGQSSFALNSQGDRIELSMEEERLQLREEEEMNDDPTCELRHTEVTVKDFKLAGRHTFSSVLAQLPSYLAGRTADDLSPINAFSVLLHLCNENNLELLQRRDGHGLIMPTEMGDFTIISARQNRVNRKRTASECR</sequence>
<evidence type="ECO:0000256" key="1">
    <source>
        <dbReference type="ARBA" id="ARBA00004286"/>
    </source>
</evidence>
<keyword evidence="9" id="KW-0226">DNA condensation</keyword>
<dbReference type="GO" id="GO:0005737">
    <property type="term" value="C:cytoplasm"/>
    <property type="evidence" value="ECO:0007669"/>
    <property type="project" value="UniProtKB-SubCell"/>
</dbReference>
<keyword evidence="5" id="KW-0158">Chromosome</keyword>
<dbReference type="PANTHER" id="PTHR13108">
    <property type="entry name" value="CONDENSIN COMPLEX SUBUNIT 2"/>
    <property type="match status" value="1"/>
</dbReference>
<evidence type="ECO:0000256" key="3">
    <source>
        <dbReference type="ARBA" id="ARBA00009471"/>
    </source>
</evidence>
<comment type="subcellular location">
    <subcellularLocation>
        <location evidence="1">Chromosome</location>
    </subcellularLocation>
    <subcellularLocation>
        <location evidence="2">Cytoplasm</location>
    </subcellularLocation>
</comment>
<dbReference type="GO" id="GO:0003682">
    <property type="term" value="F:chromatin binding"/>
    <property type="evidence" value="ECO:0007669"/>
    <property type="project" value="TreeGrafter"/>
</dbReference>
<evidence type="ECO:0000256" key="8">
    <source>
        <dbReference type="ARBA" id="ARBA00022776"/>
    </source>
</evidence>
<evidence type="ECO:0000256" key="7">
    <source>
        <dbReference type="ARBA" id="ARBA00022618"/>
    </source>
</evidence>
<dbReference type="InterPro" id="IPR022816">
    <property type="entry name" value="Condensin_barren_su2"/>
</dbReference>
<feature type="compositionally biased region" description="Acidic residues" evidence="11">
    <location>
        <begin position="22"/>
        <end position="34"/>
    </location>
</feature>
<evidence type="ECO:0000313" key="13">
    <source>
        <dbReference type="WBParaSite" id="EEL_0000136401-mRNA-1"/>
    </source>
</evidence>
<feature type="region of interest" description="Disordered" evidence="11">
    <location>
        <begin position="451"/>
        <end position="537"/>
    </location>
</feature>
<feature type="compositionally biased region" description="Basic and acidic residues" evidence="11">
    <location>
        <begin position="511"/>
        <end position="521"/>
    </location>
</feature>
<dbReference type="Proteomes" id="UP000050640">
    <property type="component" value="Unplaced"/>
</dbReference>
<keyword evidence="6" id="KW-0963">Cytoplasm</keyword>
<comment type="similarity">
    <text evidence="3">Belongs to the CND2 (condensin subunit 2) family.</text>
</comment>
<accession>A0A0R3RIQ6</accession>
<evidence type="ECO:0000313" key="12">
    <source>
        <dbReference type="Proteomes" id="UP000050640"/>
    </source>
</evidence>
<dbReference type="GO" id="GO:0000796">
    <property type="term" value="C:condensin complex"/>
    <property type="evidence" value="ECO:0007669"/>
    <property type="project" value="InterPro"/>
</dbReference>
<protein>
    <recommendedName>
        <fullName evidence="4">Condensin complex subunit 2</fullName>
    </recommendedName>
</protein>
<evidence type="ECO:0000256" key="5">
    <source>
        <dbReference type="ARBA" id="ARBA00022454"/>
    </source>
</evidence>
<keyword evidence="12" id="KW-1185">Reference proteome</keyword>
<feature type="compositionally biased region" description="Basic and acidic residues" evidence="11">
    <location>
        <begin position="451"/>
        <end position="461"/>
    </location>
</feature>
<keyword evidence="7" id="KW-0132">Cell division</keyword>
<evidence type="ECO:0000256" key="11">
    <source>
        <dbReference type="SAM" id="MobiDB-lite"/>
    </source>
</evidence>
<reference evidence="13" key="1">
    <citation type="submission" date="2017-02" db="UniProtKB">
        <authorList>
            <consortium name="WormBaseParasite"/>
        </authorList>
    </citation>
    <scope>IDENTIFICATION</scope>
</reference>
<name>A0A0R3RIQ6_9BILA</name>
<organism evidence="12 13">
    <name type="scientific">Elaeophora elaphi</name>
    <dbReference type="NCBI Taxonomy" id="1147741"/>
    <lineage>
        <taxon>Eukaryota</taxon>
        <taxon>Metazoa</taxon>
        <taxon>Ecdysozoa</taxon>
        <taxon>Nematoda</taxon>
        <taxon>Chromadorea</taxon>
        <taxon>Rhabditida</taxon>
        <taxon>Spirurina</taxon>
        <taxon>Spiruromorpha</taxon>
        <taxon>Filarioidea</taxon>
        <taxon>Onchocercidae</taxon>
        <taxon>Elaeophora</taxon>
    </lineage>
</organism>
<keyword evidence="10" id="KW-0131">Cell cycle</keyword>
<feature type="region of interest" description="Disordered" evidence="11">
    <location>
        <begin position="15"/>
        <end position="45"/>
    </location>
</feature>
<keyword evidence="8" id="KW-0498">Mitosis</keyword>
<evidence type="ECO:0000256" key="6">
    <source>
        <dbReference type="ARBA" id="ARBA00022490"/>
    </source>
</evidence>
<dbReference type="GO" id="GO:0051301">
    <property type="term" value="P:cell division"/>
    <property type="evidence" value="ECO:0007669"/>
    <property type="project" value="UniProtKB-KW"/>
</dbReference>
<proteinExistence type="inferred from homology"/>
<dbReference type="GO" id="GO:0007076">
    <property type="term" value="P:mitotic chromosome condensation"/>
    <property type="evidence" value="ECO:0007669"/>
    <property type="project" value="InterPro"/>
</dbReference>
<evidence type="ECO:0000256" key="9">
    <source>
        <dbReference type="ARBA" id="ARBA00023067"/>
    </source>
</evidence>
<evidence type="ECO:0000256" key="2">
    <source>
        <dbReference type="ARBA" id="ARBA00004496"/>
    </source>
</evidence>
<dbReference type="WBParaSite" id="EEL_0000136401-mRNA-1">
    <property type="protein sequence ID" value="EEL_0000136401-mRNA-1"/>
    <property type="gene ID" value="EEL_0000136401"/>
</dbReference>
<dbReference type="PANTHER" id="PTHR13108:SF9">
    <property type="entry name" value="CONDENSIN COMPLEX SUBUNIT 2"/>
    <property type="match status" value="1"/>
</dbReference>
<evidence type="ECO:0000256" key="4">
    <source>
        <dbReference type="ARBA" id="ARBA00016065"/>
    </source>
</evidence>
<evidence type="ECO:0000256" key="10">
    <source>
        <dbReference type="ARBA" id="ARBA00023306"/>
    </source>
</evidence>